<dbReference type="RefSeq" id="WP_245433062.1">
    <property type="nucleotide sequence ID" value="NZ_JACHAZ010000002.1"/>
</dbReference>
<name>A0AAE2MF66_RHILE</name>
<reference evidence="1 2" key="1">
    <citation type="submission" date="2020-08" db="EMBL/GenBank/DDBJ databases">
        <title>Genomic Encyclopedia of Type Strains, Phase IV (KMG-V): Genome sequencing to study the core and pangenomes of soil and plant-associated prokaryotes.</title>
        <authorList>
            <person name="Whitman W."/>
        </authorList>
    </citation>
    <scope>NUCLEOTIDE SEQUENCE [LARGE SCALE GENOMIC DNA]</scope>
    <source>
        <strain evidence="1 2">SEMIA 415</strain>
    </source>
</reference>
<dbReference type="Proteomes" id="UP000538507">
    <property type="component" value="Unassembled WGS sequence"/>
</dbReference>
<accession>A0AAE2MF66</accession>
<evidence type="ECO:0000313" key="1">
    <source>
        <dbReference type="EMBL" id="MBB4288216.1"/>
    </source>
</evidence>
<sequence length="54" mass="5856">MIEKMSKPVVIEGFGKMRQIADAFGRKGLVFAISHQTLLADTAALAQHESEGLL</sequence>
<gene>
    <name evidence="1" type="ORF">GGE16_000232</name>
</gene>
<evidence type="ECO:0000313" key="2">
    <source>
        <dbReference type="Proteomes" id="UP000538507"/>
    </source>
</evidence>
<organism evidence="1 2">
    <name type="scientific">Rhizobium leguminosarum</name>
    <dbReference type="NCBI Taxonomy" id="384"/>
    <lineage>
        <taxon>Bacteria</taxon>
        <taxon>Pseudomonadati</taxon>
        <taxon>Pseudomonadota</taxon>
        <taxon>Alphaproteobacteria</taxon>
        <taxon>Hyphomicrobiales</taxon>
        <taxon>Rhizobiaceae</taxon>
        <taxon>Rhizobium/Agrobacterium group</taxon>
        <taxon>Rhizobium</taxon>
    </lineage>
</organism>
<proteinExistence type="predicted"/>
<protein>
    <submittedName>
        <fullName evidence="1">Uncharacterized protein</fullName>
    </submittedName>
</protein>
<dbReference type="EMBL" id="JACIGO010000001">
    <property type="protein sequence ID" value="MBB4288216.1"/>
    <property type="molecule type" value="Genomic_DNA"/>
</dbReference>
<comment type="caution">
    <text evidence="1">The sequence shown here is derived from an EMBL/GenBank/DDBJ whole genome shotgun (WGS) entry which is preliminary data.</text>
</comment>
<dbReference type="AlphaFoldDB" id="A0AAE2MF66"/>